<dbReference type="SUPFAM" id="SSF50978">
    <property type="entry name" value="WD40 repeat-like"/>
    <property type="match status" value="1"/>
</dbReference>
<accession>A0A0C3Q720</accession>
<evidence type="ECO:0000256" key="2">
    <source>
        <dbReference type="ARBA" id="ARBA00022737"/>
    </source>
</evidence>
<keyword evidence="2" id="KW-0677">Repeat</keyword>
<evidence type="ECO:0000256" key="1">
    <source>
        <dbReference type="ARBA" id="ARBA00022574"/>
    </source>
</evidence>
<reference evidence="4 5" key="1">
    <citation type="submission" date="2014-04" db="EMBL/GenBank/DDBJ databases">
        <authorList>
            <consortium name="DOE Joint Genome Institute"/>
            <person name="Kuo A."/>
            <person name="Girlanda M."/>
            <person name="Perotto S."/>
            <person name="Kohler A."/>
            <person name="Nagy L.G."/>
            <person name="Floudas D."/>
            <person name="Copeland A."/>
            <person name="Barry K.W."/>
            <person name="Cichocki N."/>
            <person name="Veneault-Fourrey C."/>
            <person name="LaButti K."/>
            <person name="Lindquist E.A."/>
            <person name="Lipzen A."/>
            <person name="Lundell T."/>
            <person name="Morin E."/>
            <person name="Murat C."/>
            <person name="Sun H."/>
            <person name="Tunlid A."/>
            <person name="Henrissat B."/>
            <person name="Grigoriev I.V."/>
            <person name="Hibbett D.S."/>
            <person name="Martin F."/>
            <person name="Nordberg H.P."/>
            <person name="Cantor M.N."/>
            <person name="Hua S.X."/>
        </authorList>
    </citation>
    <scope>NUCLEOTIDE SEQUENCE [LARGE SCALE GENOMIC DNA]</scope>
    <source>
        <strain evidence="4 5">MUT 4182</strain>
    </source>
</reference>
<dbReference type="Pfam" id="PF00400">
    <property type="entry name" value="WD40"/>
    <property type="match status" value="1"/>
</dbReference>
<dbReference type="InterPro" id="IPR019775">
    <property type="entry name" value="WD40_repeat_CS"/>
</dbReference>
<evidence type="ECO:0000256" key="3">
    <source>
        <dbReference type="PROSITE-ProRule" id="PRU00221"/>
    </source>
</evidence>
<dbReference type="PANTHER" id="PTHR19848:SF8">
    <property type="entry name" value="F-BOX AND WD REPEAT DOMAIN CONTAINING 7"/>
    <property type="match status" value="1"/>
</dbReference>
<dbReference type="PANTHER" id="PTHR19848">
    <property type="entry name" value="WD40 REPEAT PROTEIN"/>
    <property type="match status" value="1"/>
</dbReference>
<dbReference type="PROSITE" id="PS50294">
    <property type="entry name" value="WD_REPEATS_REGION"/>
    <property type="match status" value="1"/>
</dbReference>
<proteinExistence type="predicted"/>
<gene>
    <name evidence="4" type="ORF">M407DRAFT_50641</name>
</gene>
<dbReference type="InterPro" id="IPR036322">
    <property type="entry name" value="WD40_repeat_dom_sf"/>
</dbReference>
<dbReference type="Gene3D" id="2.130.10.10">
    <property type="entry name" value="YVTN repeat-like/Quinoprotein amine dehydrogenase"/>
    <property type="match status" value="1"/>
</dbReference>
<dbReference type="AlphaFoldDB" id="A0A0C3Q720"/>
<feature type="non-terminal residue" evidence="4">
    <location>
        <position position="1"/>
    </location>
</feature>
<keyword evidence="5" id="KW-1185">Reference proteome</keyword>
<dbReference type="EMBL" id="KN823206">
    <property type="protein sequence ID" value="KIO19726.1"/>
    <property type="molecule type" value="Genomic_DNA"/>
</dbReference>
<evidence type="ECO:0000313" key="4">
    <source>
        <dbReference type="EMBL" id="KIO19726.1"/>
    </source>
</evidence>
<reference evidence="5" key="2">
    <citation type="submission" date="2015-01" db="EMBL/GenBank/DDBJ databases">
        <title>Evolutionary Origins and Diversification of the Mycorrhizal Mutualists.</title>
        <authorList>
            <consortium name="DOE Joint Genome Institute"/>
            <consortium name="Mycorrhizal Genomics Consortium"/>
            <person name="Kohler A."/>
            <person name="Kuo A."/>
            <person name="Nagy L.G."/>
            <person name="Floudas D."/>
            <person name="Copeland A."/>
            <person name="Barry K.W."/>
            <person name="Cichocki N."/>
            <person name="Veneault-Fourrey C."/>
            <person name="LaButti K."/>
            <person name="Lindquist E.A."/>
            <person name="Lipzen A."/>
            <person name="Lundell T."/>
            <person name="Morin E."/>
            <person name="Murat C."/>
            <person name="Riley R."/>
            <person name="Ohm R."/>
            <person name="Sun H."/>
            <person name="Tunlid A."/>
            <person name="Henrissat B."/>
            <person name="Grigoriev I.V."/>
            <person name="Hibbett D.S."/>
            <person name="Martin F."/>
        </authorList>
    </citation>
    <scope>NUCLEOTIDE SEQUENCE [LARGE SCALE GENOMIC DNA]</scope>
    <source>
        <strain evidence="5">MUT 4182</strain>
    </source>
</reference>
<dbReference type="STRING" id="1051891.A0A0C3Q720"/>
<dbReference type="Proteomes" id="UP000054248">
    <property type="component" value="Unassembled WGS sequence"/>
</dbReference>
<dbReference type="PROSITE" id="PS50082">
    <property type="entry name" value="WD_REPEATS_2"/>
    <property type="match status" value="1"/>
</dbReference>
<dbReference type="PROSITE" id="PS00678">
    <property type="entry name" value="WD_REPEATS_1"/>
    <property type="match status" value="1"/>
</dbReference>
<dbReference type="InterPro" id="IPR015943">
    <property type="entry name" value="WD40/YVTN_repeat-like_dom_sf"/>
</dbReference>
<protein>
    <submittedName>
        <fullName evidence="4">Uncharacterized protein</fullName>
    </submittedName>
</protein>
<dbReference type="HOGENOM" id="CLU_000288_57_30_1"/>
<keyword evidence="1 3" id="KW-0853">WD repeat</keyword>
<dbReference type="SMART" id="SM00320">
    <property type="entry name" value="WD40"/>
    <property type="match status" value="1"/>
</dbReference>
<dbReference type="OrthoDB" id="2615105at2759"/>
<feature type="non-terminal residue" evidence="4">
    <location>
        <position position="68"/>
    </location>
</feature>
<dbReference type="InterPro" id="IPR001680">
    <property type="entry name" value="WD40_rpt"/>
</dbReference>
<organism evidence="4 5">
    <name type="scientific">Tulasnella calospora MUT 4182</name>
    <dbReference type="NCBI Taxonomy" id="1051891"/>
    <lineage>
        <taxon>Eukaryota</taxon>
        <taxon>Fungi</taxon>
        <taxon>Dikarya</taxon>
        <taxon>Basidiomycota</taxon>
        <taxon>Agaricomycotina</taxon>
        <taxon>Agaricomycetes</taxon>
        <taxon>Cantharellales</taxon>
        <taxon>Tulasnellaceae</taxon>
        <taxon>Tulasnella</taxon>
    </lineage>
</organism>
<feature type="repeat" description="WD" evidence="3">
    <location>
        <begin position="25"/>
        <end position="66"/>
    </location>
</feature>
<name>A0A0C3Q720_9AGAM</name>
<sequence>IASGCGDCTVPLWDAETGLPVGEQLRGHTKIVKAVAFSPDGSMVASGSYDGTIRLWDAQTGSCIGRSS</sequence>
<evidence type="ECO:0000313" key="5">
    <source>
        <dbReference type="Proteomes" id="UP000054248"/>
    </source>
</evidence>